<accession>K2FXP6</accession>
<evidence type="ECO:0000313" key="2">
    <source>
        <dbReference type="EMBL" id="EKE26632.1"/>
    </source>
</evidence>
<dbReference type="EMBL" id="AMFJ01000735">
    <property type="protein sequence ID" value="EKE26632.1"/>
    <property type="molecule type" value="Genomic_DNA"/>
</dbReference>
<dbReference type="AlphaFoldDB" id="K2FXP6"/>
<reference evidence="2" key="1">
    <citation type="journal article" date="2012" name="Science">
        <title>Fermentation, hydrogen, and sulfur metabolism in multiple uncultivated bacterial phyla.</title>
        <authorList>
            <person name="Wrighton K.C."/>
            <person name="Thomas B.C."/>
            <person name="Sharon I."/>
            <person name="Miller C.S."/>
            <person name="Castelle C.J."/>
            <person name="VerBerkmoes N.C."/>
            <person name="Wilkins M.J."/>
            <person name="Hettich R.L."/>
            <person name="Lipton M.S."/>
            <person name="Williams K.H."/>
            <person name="Long P.E."/>
            <person name="Banfield J.F."/>
        </authorList>
    </citation>
    <scope>NUCLEOTIDE SEQUENCE [LARGE SCALE GENOMIC DNA]</scope>
</reference>
<gene>
    <name evidence="2" type="ORF">ACD_4C00219G0001</name>
</gene>
<feature type="non-terminal residue" evidence="2">
    <location>
        <position position="53"/>
    </location>
</feature>
<comment type="caution">
    <text evidence="2">The sequence shown here is derived from an EMBL/GenBank/DDBJ whole genome shotgun (WGS) entry which is preliminary data.</text>
</comment>
<keyword evidence="1" id="KW-1133">Transmembrane helix</keyword>
<feature type="transmembrane region" description="Helical" evidence="1">
    <location>
        <begin position="21"/>
        <end position="43"/>
    </location>
</feature>
<sequence length="53" mass="6528">MQIQKYLKENKRNLKIKIRKLIISPILEKLIVFKKIIKIYSFFMKQNLFSKKT</sequence>
<proteinExistence type="predicted"/>
<keyword evidence="1" id="KW-0472">Membrane</keyword>
<keyword evidence="1" id="KW-0812">Transmembrane</keyword>
<evidence type="ECO:0000256" key="1">
    <source>
        <dbReference type="SAM" id="Phobius"/>
    </source>
</evidence>
<name>K2FXP6_9BACT</name>
<organism evidence="2">
    <name type="scientific">uncultured bacterium</name>
    <name type="common">gcode 4</name>
    <dbReference type="NCBI Taxonomy" id="1234023"/>
    <lineage>
        <taxon>Bacteria</taxon>
        <taxon>environmental samples</taxon>
    </lineage>
</organism>
<protein>
    <submittedName>
        <fullName evidence="2">Uncharacterized protein</fullName>
    </submittedName>
</protein>